<dbReference type="EC" id="3.1.3.18" evidence="1"/>
<keyword evidence="1" id="KW-0378">Hydrolase</keyword>
<dbReference type="SUPFAM" id="SSF56784">
    <property type="entry name" value="HAD-like"/>
    <property type="match status" value="1"/>
</dbReference>
<dbReference type="InterPro" id="IPR036412">
    <property type="entry name" value="HAD-like_sf"/>
</dbReference>
<dbReference type="SFLD" id="SFLDG01135">
    <property type="entry name" value="C1.5.6:_HAD__Beta-PGM__Phospha"/>
    <property type="match status" value="1"/>
</dbReference>
<dbReference type="SFLD" id="SFLDS00003">
    <property type="entry name" value="Haloacid_Dehalogenase"/>
    <property type="match status" value="1"/>
</dbReference>
<dbReference type="InterPro" id="IPR006439">
    <property type="entry name" value="HAD-SF_hydro_IA"/>
</dbReference>
<dbReference type="PANTHER" id="PTHR43434:SF26">
    <property type="entry name" value="PYROPHOSPHATASE PPAX"/>
    <property type="match status" value="1"/>
</dbReference>
<dbReference type="GO" id="GO:0006281">
    <property type="term" value="P:DNA repair"/>
    <property type="evidence" value="ECO:0007669"/>
    <property type="project" value="TreeGrafter"/>
</dbReference>
<dbReference type="NCBIfam" id="TIGR01509">
    <property type="entry name" value="HAD-SF-IA-v3"/>
    <property type="match status" value="1"/>
</dbReference>
<dbReference type="InterPro" id="IPR023198">
    <property type="entry name" value="PGP-like_dom2"/>
</dbReference>
<dbReference type="NCBIfam" id="TIGR01549">
    <property type="entry name" value="HAD-SF-IA-v1"/>
    <property type="match status" value="1"/>
</dbReference>
<dbReference type="InterPro" id="IPR050155">
    <property type="entry name" value="HAD-like_hydrolase_sf"/>
</dbReference>
<name>A0A378MGG8_LISGR</name>
<dbReference type="SFLD" id="SFLDG01129">
    <property type="entry name" value="C1.5:_HAD__Beta-PGM__Phosphata"/>
    <property type="match status" value="1"/>
</dbReference>
<dbReference type="Gene3D" id="3.40.50.1000">
    <property type="entry name" value="HAD superfamily/HAD-like"/>
    <property type="match status" value="1"/>
</dbReference>
<proteinExistence type="predicted"/>
<protein>
    <submittedName>
        <fullName evidence="1">Phosphoglycolate phosphatase</fullName>
        <ecNumber evidence="1">3.1.3.18</ecNumber>
    </submittedName>
</protein>
<dbReference type="RefSeq" id="WP_003756901.1">
    <property type="nucleotide sequence ID" value="NZ_CABKNG010000001.1"/>
</dbReference>
<accession>A0A378MGG8</accession>
<evidence type="ECO:0000313" key="1">
    <source>
        <dbReference type="EMBL" id="STY44633.1"/>
    </source>
</evidence>
<dbReference type="Pfam" id="PF13419">
    <property type="entry name" value="HAD_2"/>
    <property type="match status" value="1"/>
</dbReference>
<evidence type="ECO:0000313" key="2">
    <source>
        <dbReference type="Proteomes" id="UP000254879"/>
    </source>
</evidence>
<sequence length="201" mass="22709">MYKAFIFDIDGTMLDNEGAVLHSLQALLAEKGIEVEQDDLRFALGIPGDKALAKFPIEDRERALDEWIEKELAFMEEITVFPMIEETLRELPLCGVVSSKNQFEMEHGFYPFGLAKYFDGIVCASDTELHKPNPDPLLKCMELLQVSPEETVYIGDSIYDMQCAHAAGADFALASWGARDHTPFKEAEIILKKPTDLLEYR</sequence>
<organism evidence="1 2">
    <name type="scientific">Listeria grayi</name>
    <name type="common">Listeria murrayi</name>
    <dbReference type="NCBI Taxonomy" id="1641"/>
    <lineage>
        <taxon>Bacteria</taxon>
        <taxon>Bacillati</taxon>
        <taxon>Bacillota</taxon>
        <taxon>Bacilli</taxon>
        <taxon>Bacillales</taxon>
        <taxon>Listeriaceae</taxon>
        <taxon>Listeria</taxon>
    </lineage>
</organism>
<dbReference type="InterPro" id="IPR023214">
    <property type="entry name" value="HAD_sf"/>
</dbReference>
<dbReference type="AlphaFoldDB" id="A0A378MGG8"/>
<gene>
    <name evidence="1" type="primary">gph</name>
    <name evidence="1" type="ORF">NCTC10815_01985</name>
</gene>
<dbReference type="GO" id="GO:0005829">
    <property type="term" value="C:cytosol"/>
    <property type="evidence" value="ECO:0007669"/>
    <property type="project" value="TreeGrafter"/>
</dbReference>
<dbReference type="InterPro" id="IPR041492">
    <property type="entry name" value="HAD_2"/>
</dbReference>
<dbReference type="GO" id="GO:0008967">
    <property type="term" value="F:phosphoglycolate phosphatase activity"/>
    <property type="evidence" value="ECO:0007669"/>
    <property type="project" value="UniProtKB-EC"/>
</dbReference>
<dbReference type="Gene3D" id="1.10.150.240">
    <property type="entry name" value="Putative phosphatase, domain 2"/>
    <property type="match status" value="1"/>
</dbReference>
<reference evidence="1 2" key="1">
    <citation type="submission" date="2018-06" db="EMBL/GenBank/DDBJ databases">
        <authorList>
            <consortium name="Pathogen Informatics"/>
            <person name="Doyle S."/>
        </authorList>
    </citation>
    <scope>NUCLEOTIDE SEQUENCE [LARGE SCALE GENOMIC DNA]</scope>
    <source>
        <strain evidence="2">NCTC 10815</strain>
    </source>
</reference>
<dbReference type="PANTHER" id="PTHR43434">
    <property type="entry name" value="PHOSPHOGLYCOLATE PHOSPHATASE"/>
    <property type="match status" value="1"/>
</dbReference>
<dbReference type="Proteomes" id="UP000254879">
    <property type="component" value="Unassembled WGS sequence"/>
</dbReference>
<dbReference type="EMBL" id="UGPG01000001">
    <property type="protein sequence ID" value="STY44633.1"/>
    <property type="molecule type" value="Genomic_DNA"/>
</dbReference>
<dbReference type="PRINTS" id="PR00413">
    <property type="entry name" value="HADHALOGNASE"/>
</dbReference>